<dbReference type="RefSeq" id="WP_183763105.1">
    <property type="nucleotide sequence ID" value="NZ_BMHZ01000001.1"/>
</dbReference>
<dbReference type="GO" id="GO:0031992">
    <property type="term" value="F:energy transducer activity"/>
    <property type="evidence" value="ECO:0007669"/>
    <property type="project" value="TreeGrafter"/>
</dbReference>
<evidence type="ECO:0000313" key="5">
    <source>
        <dbReference type="Proteomes" id="UP000532273"/>
    </source>
</evidence>
<dbReference type="SUPFAM" id="SSF74653">
    <property type="entry name" value="TolA/TonB C-terminal domain"/>
    <property type="match status" value="1"/>
</dbReference>
<dbReference type="Proteomes" id="UP000642938">
    <property type="component" value="Unassembled WGS sequence"/>
</dbReference>
<feature type="domain" description="TonB C-terminal" evidence="2">
    <location>
        <begin position="218"/>
        <end position="308"/>
    </location>
</feature>
<gene>
    <name evidence="3" type="ORF">GCM10007422_05880</name>
    <name evidence="4" type="ORF">GGQ60_002057</name>
</gene>
<dbReference type="InterPro" id="IPR037682">
    <property type="entry name" value="TonB_C"/>
</dbReference>
<evidence type="ECO:0000313" key="6">
    <source>
        <dbReference type="Proteomes" id="UP000642938"/>
    </source>
</evidence>
<feature type="signal peptide" evidence="1">
    <location>
        <begin position="1"/>
        <end position="28"/>
    </location>
</feature>
<dbReference type="Gene3D" id="3.30.1150.10">
    <property type="match status" value="1"/>
</dbReference>
<dbReference type="GO" id="GO:0055085">
    <property type="term" value="P:transmembrane transport"/>
    <property type="evidence" value="ECO:0007669"/>
    <property type="project" value="InterPro"/>
</dbReference>
<reference evidence="4 5" key="3">
    <citation type="submission" date="2020-08" db="EMBL/GenBank/DDBJ databases">
        <title>Genomic Encyclopedia of Type Strains, Phase IV (KMG-IV): sequencing the most valuable type-strain genomes for metagenomic binning, comparative biology and taxonomic classification.</title>
        <authorList>
            <person name="Goeker M."/>
        </authorList>
    </citation>
    <scope>NUCLEOTIDE SEQUENCE [LARGE SCALE GENOMIC DNA]</scope>
    <source>
        <strain evidence="4 5">DSM 100774</strain>
    </source>
</reference>
<organism evidence="4 5">
    <name type="scientific">Pedobacter zeae</name>
    <dbReference type="NCBI Taxonomy" id="1737356"/>
    <lineage>
        <taxon>Bacteria</taxon>
        <taxon>Pseudomonadati</taxon>
        <taxon>Bacteroidota</taxon>
        <taxon>Sphingobacteriia</taxon>
        <taxon>Sphingobacteriales</taxon>
        <taxon>Sphingobacteriaceae</taxon>
        <taxon>Pedobacter</taxon>
    </lineage>
</organism>
<dbReference type="GO" id="GO:0098797">
    <property type="term" value="C:plasma membrane protein complex"/>
    <property type="evidence" value="ECO:0007669"/>
    <property type="project" value="TreeGrafter"/>
</dbReference>
<evidence type="ECO:0000313" key="3">
    <source>
        <dbReference type="EMBL" id="GGG95171.1"/>
    </source>
</evidence>
<dbReference type="InterPro" id="IPR051045">
    <property type="entry name" value="TonB-dependent_transducer"/>
</dbReference>
<dbReference type="EMBL" id="JACIEF010000002">
    <property type="protein sequence ID" value="MBB4108076.1"/>
    <property type="molecule type" value="Genomic_DNA"/>
</dbReference>
<comment type="caution">
    <text evidence="4">The sequence shown here is derived from an EMBL/GenBank/DDBJ whole genome shotgun (WGS) entry which is preliminary data.</text>
</comment>
<sequence>MFIIKKNTLPWAVFCIALYFGLTSNAYSQEYSNSNPQFNWGEWTKNPCYKGIYMRVQKAYFNKSAQQWYWNWQIQNRYTKRVAISWLFYDKTKGKPTRTNARHTFEPNEIWKNGSFGSATELSYIFEAACFEFKEYNGTWIDDCSTDPATYGRGYYYAECDNGIPNYKAYNNQKMAGSNQTFATRNTGTSGVKNPQNQQTYNSQNAVYDSRSEVTPAKFNGNLSSFLGENIKYPVKAIESNIQGKVNIKVIIEVDGSITAFIIDGPTALREEALRVVNLTSRNWTPARLNNTKVRYSLTLPISFNLSN</sequence>
<dbReference type="Proteomes" id="UP000532273">
    <property type="component" value="Unassembled WGS sequence"/>
</dbReference>
<dbReference type="PROSITE" id="PS52015">
    <property type="entry name" value="TONB_CTD"/>
    <property type="match status" value="1"/>
</dbReference>
<reference evidence="3" key="1">
    <citation type="journal article" date="2014" name="Int. J. Syst. Evol. Microbiol.">
        <title>Complete genome of a new Firmicutes species belonging to the dominant human colonic microbiota ('Ruminococcus bicirculans') reveals two chromosomes and a selective capacity to utilize plant glucans.</title>
        <authorList>
            <consortium name="NISC Comparative Sequencing Program"/>
            <person name="Wegmann U."/>
            <person name="Louis P."/>
            <person name="Goesmann A."/>
            <person name="Henrissat B."/>
            <person name="Duncan S.H."/>
            <person name="Flint H.J."/>
        </authorList>
    </citation>
    <scope>NUCLEOTIDE SEQUENCE</scope>
    <source>
        <strain evidence="3">CGMCC 1.15287</strain>
    </source>
</reference>
<protein>
    <recommendedName>
        <fullName evidence="2">TonB C-terminal domain-containing protein</fullName>
    </recommendedName>
</protein>
<dbReference type="Pfam" id="PF03544">
    <property type="entry name" value="TonB_C"/>
    <property type="match status" value="1"/>
</dbReference>
<keyword evidence="6" id="KW-1185">Reference proteome</keyword>
<dbReference type="PANTHER" id="PTHR33446">
    <property type="entry name" value="PROTEIN TONB-RELATED"/>
    <property type="match status" value="1"/>
</dbReference>
<keyword evidence="1" id="KW-0732">Signal</keyword>
<evidence type="ECO:0000256" key="1">
    <source>
        <dbReference type="SAM" id="SignalP"/>
    </source>
</evidence>
<dbReference type="PANTHER" id="PTHR33446:SF2">
    <property type="entry name" value="PROTEIN TONB"/>
    <property type="match status" value="1"/>
</dbReference>
<evidence type="ECO:0000313" key="4">
    <source>
        <dbReference type="EMBL" id="MBB4108076.1"/>
    </source>
</evidence>
<name>A0A7W6KC38_9SPHI</name>
<proteinExistence type="predicted"/>
<dbReference type="AlphaFoldDB" id="A0A7W6KC38"/>
<accession>A0A7W6KC38</accession>
<evidence type="ECO:0000259" key="2">
    <source>
        <dbReference type="PROSITE" id="PS52015"/>
    </source>
</evidence>
<feature type="chain" id="PRO_5031345727" description="TonB C-terminal domain-containing protein" evidence="1">
    <location>
        <begin position="29"/>
        <end position="308"/>
    </location>
</feature>
<dbReference type="EMBL" id="BMHZ01000001">
    <property type="protein sequence ID" value="GGG95171.1"/>
    <property type="molecule type" value="Genomic_DNA"/>
</dbReference>
<reference evidence="6" key="2">
    <citation type="journal article" date="2019" name="Int. J. Syst. Evol. Microbiol.">
        <title>The Global Catalogue of Microorganisms (GCM) 10K type strain sequencing project: providing services to taxonomists for standard genome sequencing and annotation.</title>
        <authorList>
            <consortium name="The Broad Institute Genomics Platform"/>
            <consortium name="The Broad Institute Genome Sequencing Center for Infectious Disease"/>
            <person name="Wu L."/>
            <person name="Ma J."/>
        </authorList>
    </citation>
    <scope>NUCLEOTIDE SEQUENCE [LARGE SCALE GENOMIC DNA]</scope>
    <source>
        <strain evidence="6">CGMCC 1.15287</strain>
    </source>
</reference>
<reference evidence="3" key="4">
    <citation type="submission" date="2024-05" db="EMBL/GenBank/DDBJ databases">
        <authorList>
            <person name="Sun Q."/>
            <person name="Zhou Y."/>
        </authorList>
    </citation>
    <scope>NUCLEOTIDE SEQUENCE</scope>
    <source>
        <strain evidence="3">CGMCC 1.15287</strain>
    </source>
</reference>